<keyword evidence="2" id="KW-1185">Reference proteome</keyword>
<reference evidence="1 2" key="1">
    <citation type="submission" date="2020-04" db="EMBL/GenBank/DDBJ databases">
        <title>Chromosome-level genome assembly of a cyprinid fish Onychostoma macrolepis by integration of Nanopore Sequencing, Bionano and Hi-C technology.</title>
        <authorList>
            <person name="Wang D."/>
        </authorList>
    </citation>
    <scope>NUCLEOTIDE SEQUENCE [LARGE SCALE GENOMIC DNA]</scope>
    <source>
        <strain evidence="1">SWU-2019</strain>
        <tissue evidence="1">Muscle</tissue>
    </source>
</reference>
<organism evidence="1 2">
    <name type="scientific">Onychostoma macrolepis</name>
    <dbReference type="NCBI Taxonomy" id="369639"/>
    <lineage>
        <taxon>Eukaryota</taxon>
        <taxon>Metazoa</taxon>
        <taxon>Chordata</taxon>
        <taxon>Craniata</taxon>
        <taxon>Vertebrata</taxon>
        <taxon>Euteleostomi</taxon>
        <taxon>Actinopterygii</taxon>
        <taxon>Neopterygii</taxon>
        <taxon>Teleostei</taxon>
        <taxon>Ostariophysi</taxon>
        <taxon>Cypriniformes</taxon>
        <taxon>Cyprinidae</taxon>
        <taxon>Acrossocheilinae</taxon>
        <taxon>Onychostoma</taxon>
    </lineage>
</organism>
<evidence type="ECO:0000313" key="1">
    <source>
        <dbReference type="EMBL" id="KAF4110340.1"/>
    </source>
</evidence>
<gene>
    <name evidence="1" type="ORF">G5714_009592</name>
</gene>
<sequence>METQDVLRLLLSHWTKTLKFERRIPLSSQAGGSERGRTCCCFKVGDLVSVIASSLTGESTQTQNGGVSVSVSLDVPETQNGG</sequence>
<accession>A0A7J6CSW3</accession>
<name>A0A7J6CSW3_9TELE</name>
<protein>
    <submittedName>
        <fullName evidence="1">Uncharacterized protein</fullName>
    </submittedName>
</protein>
<comment type="caution">
    <text evidence="1">The sequence shown here is derived from an EMBL/GenBank/DDBJ whole genome shotgun (WGS) entry which is preliminary data.</text>
</comment>
<proteinExistence type="predicted"/>
<dbReference type="EMBL" id="JAAMOB010000008">
    <property type="protein sequence ID" value="KAF4110340.1"/>
    <property type="molecule type" value="Genomic_DNA"/>
</dbReference>
<dbReference type="AlphaFoldDB" id="A0A7J6CSW3"/>
<evidence type="ECO:0000313" key="2">
    <source>
        <dbReference type="Proteomes" id="UP000579812"/>
    </source>
</evidence>
<dbReference type="Proteomes" id="UP000579812">
    <property type="component" value="Unassembled WGS sequence"/>
</dbReference>